<evidence type="ECO:0008006" key="4">
    <source>
        <dbReference type="Google" id="ProtNLM"/>
    </source>
</evidence>
<evidence type="ECO:0000256" key="1">
    <source>
        <dbReference type="SAM" id="MobiDB-lite"/>
    </source>
</evidence>
<gene>
    <name evidence="2" type="ORF">SAMN05192542_101602</name>
</gene>
<dbReference type="InterPro" id="IPR036465">
    <property type="entry name" value="vWFA_dom_sf"/>
</dbReference>
<evidence type="ECO:0000313" key="2">
    <source>
        <dbReference type="EMBL" id="SEK33058.1"/>
    </source>
</evidence>
<dbReference type="InterPro" id="IPR051928">
    <property type="entry name" value="NorD/CobT"/>
</dbReference>
<dbReference type="PANTHER" id="PTHR41248:SF1">
    <property type="entry name" value="NORD PROTEIN"/>
    <property type="match status" value="1"/>
</dbReference>
<dbReference type="STRING" id="416943.SAMN05445871_5641"/>
<dbReference type="AlphaFoldDB" id="A0A1H7G4L3"/>
<name>A0A1H7G4L3_9BURK</name>
<feature type="region of interest" description="Disordered" evidence="1">
    <location>
        <begin position="252"/>
        <end position="313"/>
    </location>
</feature>
<dbReference type="PANTHER" id="PTHR41248">
    <property type="entry name" value="NORD PROTEIN"/>
    <property type="match status" value="1"/>
</dbReference>
<proteinExistence type="predicted"/>
<organism evidence="2 3">
    <name type="scientific">Paraburkholderia caballeronis</name>
    <dbReference type="NCBI Taxonomy" id="416943"/>
    <lineage>
        <taxon>Bacteria</taxon>
        <taxon>Pseudomonadati</taxon>
        <taxon>Pseudomonadota</taxon>
        <taxon>Betaproteobacteria</taxon>
        <taxon>Burkholderiales</taxon>
        <taxon>Burkholderiaceae</taxon>
        <taxon>Paraburkholderia</taxon>
    </lineage>
</organism>
<sequence length="613" mass="65672">MPAAGGGAARGASKSDLVRASPGRASTVADDAALRSLTLYLRAAWSVAPALRRQPDLPHVGNADAPHTNTAFPIVTEQSILLPRGDIEPMSSRSRRVLDLASVAHAAAHLTWSTARFEPGTLRPLQTVLVGLIEDARVERLALARYPGLLAWWLPFHRVGPDSARTASALMARLARALLDPGYADPESWVMKARARFDDAYAHCAGADPTIARSLGNLLGNDLGQMRVQFNARTYEPVAAYRDDNSLLWDLPPTPLAASADEPAPERSAAPVEGEPQPDAVREPSREATPLSETRDEPAAAPVAAGMREGDDAPEAVAPIDRYHEWDYVIRRYRANWCSVQTIAPVRPTADDDARSSPAALPASRVAALLRSGRHREPAGKLHAHEGDVLDLDACIAGRIDARRGVATDVKGFVLRRSRPRGAPLAVLLDLSASAGERIGVAAQTGALLAQALRALGRPYAIYGFHSDGRHRVRFHVFKDFDVDWDAAAHTRLMSVRPSLSTRFGAALRHTAACVARHGMRHGAQAGGRHASLLVVSDGEPFDVDSYDPKYLRADMRRALAELDARGIACGCLALDAGRVADAAALFGRERVALLRDASDLAGALGRLGAALR</sequence>
<evidence type="ECO:0000313" key="3">
    <source>
        <dbReference type="Proteomes" id="UP000199120"/>
    </source>
</evidence>
<dbReference type="SUPFAM" id="SSF53300">
    <property type="entry name" value="vWA-like"/>
    <property type="match status" value="1"/>
</dbReference>
<dbReference type="Proteomes" id="UP000199120">
    <property type="component" value="Unassembled WGS sequence"/>
</dbReference>
<protein>
    <recommendedName>
        <fullName evidence="4">VWFA domain-containing protein</fullName>
    </recommendedName>
</protein>
<accession>A0A1H7G4L3</accession>
<dbReference type="RefSeq" id="WP_090551872.1">
    <property type="nucleotide sequence ID" value="NZ_FNSR01000003.1"/>
</dbReference>
<dbReference type="OrthoDB" id="9758211at2"/>
<feature type="region of interest" description="Disordered" evidence="1">
    <location>
        <begin position="1"/>
        <end position="24"/>
    </location>
</feature>
<dbReference type="EMBL" id="FOAJ01000001">
    <property type="protein sequence ID" value="SEK33058.1"/>
    <property type="molecule type" value="Genomic_DNA"/>
</dbReference>
<keyword evidence="3" id="KW-1185">Reference proteome</keyword>
<reference evidence="3" key="1">
    <citation type="submission" date="2016-10" db="EMBL/GenBank/DDBJ databases">
        <authorList>
            <person name="Varghese N."/>
            <person name="Submissions S."/>
        </authorList>
    </citation>
    <scope>NUCLEOTIDE SEQUENCE [LARGE SCALE GENOMIC DNA]</scope>
    <source>
        <strain evidence="3">LMG 26416</strain>
    </source>
</reference>